<dbReference type="InterPro" id="IPR017871">
    <property type="entry name" value="ABC_transporter-like_CS"/>
</dbReference>
<evidence type="ECO:0000256" key="4">
    <source>
        <dbReference type="ARBA" id="ARBA00022840"/>
    </source>
</evidence>
<dbReference type="Proteomes" id="UP001596137">
    <property type="component" value="Unassembled WGS sequence"/>
</dbReference>
<evidence type="ECO:0000256" key="2">
    <source>
        <dbReference type="ARBA" id="ARBA00022448"/>
    </source>
</evidence>
<comment type="similarity">
    <text evidence="1">Belongs to the ABC transporter superfamily.</text>
</comment>
<dbReference type="PROSITE" id="PS50893">
    <property type="entry name" value="ABC_TRANSPORTER_2"/>
    <property type="match status" value="1"/>
</dbReference>
<dbReference type="Gene3D" id="3.40.50.300">
    <property type="entry name" value="P-loop containing nucleotide triphosphate hydrolases"/>
    <property type="match status" value="1"/>
</dbReference>
<dbReference type="PANTHER" id="PTHR43820">
    <property type="entry name" value="HIGH-AFFINITY BRANCHED-CHAIN AMINO ACID TRANSPORT ATP-BINDING PROTEIN LIVF"/>
    <property type="match status" value="1"/>
</dbReference>
<dbReference type="InterPro" id="IPR027417">
    <property type="entry name" value="P-loop_NTPase"/>
</dbReference>
<evidence type="ECO:0000256" key="3">
    <source>
        <dbReference type="ARBA" id="ARBA00022741"/>
    </source>
</evidence>
<proteinExistence type="inferred from homology"/>
<evidence type="ECO:0000313" key="8">
    <source>
        <dbReference type="Proteomes" id="UP001596137"/>
    </source>
</evidence>
<keyword evidence="3" id="KW-0547">Nucleotide-binding</keyword>
<dbReference type="RefSeq" id="WP_380763750.1">
    <property type="nucleotide sequence ID" value="NZ_JBHSRF010000145.1"/>
</dbReference>
<accession>A0ABW1NXA2</accession>
<keyword evidence="5" id="KW-0029">Amino-acid transport</keyword>
<comment type="caution">
    <text evidence="7">The sequence shown here is derived from an EMBL/GenBank/DDBJ whole genome shotgun (WGS) entry which is preliminary data.</text>
</comment>
<dbReference type="EMBL" id="JBHSRF010000145">
    <property type="protein sequence ID" value="MFC6087470.1"/>
    <property type="molecule type" value="Genomic_DNA"/>
</dbReference>
<sequence length="237" mass="26151">MPKTDAPLLSTRGLSAWYGEAQVLREVSLDVGRGEIVTLVGRNGAGKTTLLRCLMGLQGRFTGSVEFLGADVTRLPAHKRARRGLGYVPDDRGVYSTLTVEENLTLPPVVGPDPWPLAKVYETFPRLRERRSFPGTKLSGGEQQMLALARVLRMGARLLLCDEPTEGLSPLIVRQIGDILREVRAQGGTVLLIEQNVHFAATVADRHYLIAEGRVVESLDNDQMRAREHELLDYLGI</sequence>
<evidence type="ECO:0000256" key="1">
    <source>
        <dbReference type="ARBA" id="ARBA00005417"/>
    </source>
</evidence>
<dbReference type="Pfam" id="PF00005">
    <property type="entry name" value="ABC_tran"/>
    <property type="match status" value="1"/>
</dbReference>
<dbReference type="PROSITE" id="PS00211">
    <property type="entry name" value="ABC_TRANSPORTER_1"/>
    <property type="match status" value="1"/>
</dbReference>
<keyword evidence="2" id="KW-0813">Transport</keyword>
<dbReference type="SMART" id="SM00382">
    <property type="entry name" value="AAA"/>
    <property type="match status" value="1"/>
</dbReference>
<dbReference type="GO" id="GO:0005524">
    <property type="term" value="F:ATP binding"/>
    <property type="evidence" value="ECO:0007669"/>
    <property type="project" value="UniProtKB-KW"/>
</dbReference>
<reference evidence="8" key="1">
    <citation type="journal article" date="2019" name="Int. J. Syst. Evol. Microbiol.">
        <title>The Global Catalogue of Microorganisms (GCM) 10K type strain sequencing project: providing services to taxonomists for standard genome sequencing and annotation.</title>
        <authorList>
            <consortium name="The Broad Institute Genomics Platform"/>
            <consortium name="The Broad Institute Genome Sequencing Center for Infectious Disease"/>
            <person name="Wu L."/>
            <person name="Ma J."/>
        </authorList>
    </citation>
    <scope>NUCLEOTIDE SEQUENCE [LARGE SCALE GENOMIC DNA]</scope>
    <source>
        <strain evidence="8">JCM 30346</strain>
    </source>
</reference>
<evidence type="ECO:0000259" key="6">
    <source>
        <dbReference type="PROSITE" id="PS50893"/>
    </source>
</evidence>
<dbReference type="PANTHER" id="PTHR43820:SF4">
    <property type="entry name" value="HIGH-AFFINITY BRANCHED-CHAIN AMINO ACID TRANSPORT ATP-BINDING PROTEIN LIVF"/>
    <property type="match status" value="1"/>
</dbReference>
<feature type="domain" description="ABC transporter" evidence="6">
    <location>
        <begin position="9"/>
        <end position="237"/>
    </location>
</feature>
<keyword evidence="4 7" id="KW-0067">ATP-binding</keyword>
<name>A0ABW1NXA2_9ACTN</name>
<evidence type="ECO:0000313" key="7">
    <source>
        <dbReference type="EMBL" id="MFC6087470.1"/>
    </source>
</evidence>
<gene>
    <name evidence="7" type="ORF">ACFP1K_40335</name>
</gene>
<keyword evidence="8" id="KW-1185">Reference proteome</keyword>
<dbReference type="SUPFAM" id="SSF52540">
    <property type="entry name" value="P-loop containing nucleoside triphosphate hydrolases"/>
    <property type="match status" value="1"/>
</dbReference>
<protein>
    <submittedName>
        <fullName evidence="7">ABC transporter ATP-binding protein</fullName>
    </submittedName>
</protein>
<dbReference type="InterPro" id="IPR003593">
    <property type="entry name" value="AAA+_ATPase"/>
</dbReference>
<organism evidence="7 8">
    <name type="scientific">Sphaerisporangium aureirubrum</name>
    <dbReference type="NCBI Taxonomy" id="1544736"/>
    <lineage>
        <taxon>Bacteria</taxon>
        <taxon>Bacillati</taxon>
        <taxon>Actinomycetota</taxon>
        <taxon>Actinomycetes</taxon>
        <taxon>Streptosporangiales</taxon>
        <taxon>Streptosporangiaceae</taxon>
        <taxon>Sphaerisporangium</taxon>
    </lineage>
</organism>
<evidence type="ECO:0000256" key="5">
    <source>
        <dbReference type="ARBA" id="ARBA00022970"/>
    </source>
</evidence>
<dbReference type="InterPro" id="IPR003439">
    <property type="entry name" value="ABC_transporter-like_ATP-bd"/>
</dbReference>
<dbReference type="CDD" id="cd03224">
    <property type="entry name" value="ABC_TM1139_LivF_branched"/>
    <property type="match status" value="1"/>
</dbReference>
<dbReference type="InterPro" id="IPR052156">
    <property type="entry name" value="BCAA_Transport_ATP-bd_LivF"/>
</dbReference>